<dbReference type="EC" id="3.6.4.13" evidence="6"/>
<feature type="short sequence motif" description="Q motif" evidence="5">
    <location>
        <begin position="50"/>
        <end position="78"/>
    </location>
</feature>
<comment type="catalytic activity">
    <reaction evidence="6">
        <text>ATP + H2O = ADP + phosphate + H(+)</text>
        <dbReference type="Rhea" id="RHEA:13065"/>
        <dbReference type="ChEBI" id="CHEBI:15377"/>
        <dbReference type="ChEBI" id="CHEBI:15378"/>
        <dbReference type="ChEBI" id="CHEBI:30616"/>
        <dbReference type="ChEBI" id="CHEBI:43474"/>
        <dbReference type="ChEBI" id="CHEBI:456216"/>
        <dbReference type="EC" id="3.6.4.13"/>
    </reaction>
</comment>
<evidence type="ECO:0000256" key="5">
    <source>
        <dbReference type="PROSITE-ProRule" id="PRU00552"/>
    </source>
</evidence>
<comment type="caution">
    <text evidence="10">The sequence shown here is derived from an EMBL/GenBank/DDBJ whole genome shotgun (WGS) entry which is preliminary data.</text>
</comment>
<sequence length="480" mass="54087">GFDSGNTNASSTLGPETGNPRGSPEKFESYLSETRPDFYKCLVFFPCYACRFDRLSLSPMLLNGVKDLRYEKMTLVQEATLPAILQGKDVLAKAKTGMEKTLAFLLPLIGIVLKFPRTSPDFKRSSAINVLVMCPNRELVNQVASEANNLLKYSPFFGVQVLMGGRSVATEGKKPATKPLRVECYILSHFNSQVIVATPTRLWDHIENTRGFEGRLRDVNVLVLHEADCLLAMRIRKDVEKIIAAVPEQQQTLIFSATVPEEVHQFCHNALRKDHEFIDIVQESSEETHSQAQQMHLIAPLYTRFSLLYILLQEHIVNDVDYKVGVPSNRAQYIHRLGGTGHDGGGGAFRHREEDQRVSLYVAFFRYYSRIKKVGEDKHRLVELANDLSRSIGLYNLPEIPTRILNEMGLMNSPDVRATLDHNWIFLKKQPIRTMSTRQEEGNAKVGSGGEQAAIPIQLIQAVHRYAINSIARPVKAVQQ</sequence>
<evidence type="ECO:0000313" key="11">
    <source>
        <dbReference type="Proteomes" id="UP000593574"/>
    </source>
</evidence>
<dbReference type="Pfam" id="PF00270">
    <property type="entry name" value="DEAD"/>
    <property type="match status" value="1"/>
</dbReference>
<evidence type="ECO:0000256" key="1">
    <source>
        <dbReference type="ARBA" id="ARBA00022741"/>
    </source>
</evidence>
<comment type="similarity">
    <text evidence="6">Belongs to the DEAD box helicase family.</text>
</comment>
<evidence type="ECO:0000256" key="3">
    <source>
        <dbReference type="ARBA" id="ARBA00022806"/>
    </source>
</evidence>
<evidence type="ECO:0000313" key="10">
    <source>
        <dbReference type="EMBL" id="MBA0704375.1"/>
    </source>
</evidence>
<keyword evidence="4 6" id="KW-0067">ATP-binding</keyword>
<keyword evidence="3 6" id="KW-0347">Helicase</keyword>
<reference evidence="10 11" key="1">
    <citation type="journal article" date="2019" name="Genome Biol. Evol.">
        <title>Insights into the evolution of the New World diploid cottons (Gossypium, subgenus Houzingenia) based on genome sequencing.</title>
        <authorList>
            <person name="Grover C.E."/>
            <person name="Arick M.A. 2nd"/>
            <person name="Thrash A."/>
            <person name="Conover J.L."/>
            <person name="Sanders W.S."/>
            <person name="Peterson D.G."/>
            <person name="Frelichowski J.E."/>
            <person name="Scheffler J.A."/>
            <person name="Scheffler B.E."/>
            <person name="Wendel J.F."/>
        </authorList>
    </citation>
    <scope>NUCLEOTIDE SEQUENCE [LARGE SCALE GENOMIC DNA]</scope>
    <source>
        <strain evidence="10">4</strain>
        <tissue evidence="10">Leaf</tissue>
    </source>
</reference>
<dbReference type="AlphaFoldDB" id="A0A7J8YXX8"/>
<proteinExistence type="inferred from homology"/>
<comment type="function">
    <text evidence="6">RNA helicase.</text>
</comment>
<evidence type="ECO:0000259" key="9">
    <source>
        <dbReference type="PROSITE" id="PS51195"/>
    </source>
</evidence>
<keyword evidence="6" id="KW-0694">RNA-binding</keyword>
<feature type="region of interest" description="Disordered" evidence="7">
    <location>
        <begin position="1"/>
        <end position="28"/>
    </location>
</feature>
<dbReference type="SMART" id="SM00487">
    <property type="entry name" value="DEXDc"/>
    <property type="match status" value="1"/>
</dbReference>
<dbReference type="Gene3D" id="3.40.50.300">
    <property type="entry name" value="P-loop containing nucleotide triphosphate hydrolases"/>
    <property type="match status" value="1"/>
</dbReference>
<feature type="domain" description="Helicase ATP-binding" evidence="8">
    <location>
        <begin position="81"/>
        <end position="277"/>
    </location>
</feature>
<dbReference type="PROSITE" id="PS51192">
    <property type="entry name" value="HELICASE_ATP_BIND_1"/>
    <property type="match status" value="1"/>
</dbReference>
<dbReference type="InterPro" id="IPR027417">
    <property type="entry name" value="P-loop_NTPase"/>
</dbReference>
<dbReference type="GO" id="GO:0003723">
    <property type="term" value="F:RNA binding"/>
    <property type="evidence" value="ECO:0007669"/>
    <property type="project" value="UniProtKB-UniRule"/>
</dbReference>
<dbReference type="InterPro" id="IPR014014">
    <property type="entry name" value="RNA_helicase_DEAD_Q_motif"/>
</dbReference>
<name>A0A7J8YXX8_9ROSI</name>
<protein>
    <recommendedName>
        <fullName evidence="6">ATP-dependent RNA helicase</fullName>
        <ecNumber evidence="6">3.6.4.13</ecNumber>
    </recommendedName>
</protein>
<keyword evidence="2 6" id="KW-0378">Hydrolase</keyword>
<organism evidence="10 11">
    <name type="scientific">Gossypium laxum</name>
    <dbReference type="NCBI Taxonomy" id="34288"/>
    <lineage>
        <taxon>Eukaryota</taxon>
        <taxon>Viridiplantae</taxon>
        <taxon>Streptophyta</taxon>
        <taxon>Embryophyta</taxon>
        <taxon>Tracheophyta</taxon>
        <taxon>Spermatophyta</taxon>
        <taxon>Magnoliopsida</taxon>
        <taxon>eudicotyledons</taxon>
        <taxon>Gunneridae</taxon>
        <taxon>Pentapetalae</taxon>
        <taxon>rosids</taxon>
        <taxon>malvids</taxon>
        <taxon>Malvales</taxon>
        <taxon>Malvaceae</taxon>
        <taxon>Malvoideae</taxon>
        <taxon>Gossypium</taxon>
    </lineage>
</organism>
<dbReference type="InterPro" id="IPR014001">
    <property type="entry name" value="Helicase_ATP-bd"/>
</dbReference>
<dbReference type="GO" id="GO:0016787">
    <property type="term" value="F:hydrolase activity"/>
    <property type="evidence" value="ECO:0007669"/>
    <property type="project" value="UniProtKB-KW"/>
</dbReference>
<feature type="domain" description="DEAD-box RNA helicase Q" evidence="9">
    <location>
        <begin position="50"/>
        <end position="78"/>
    </location>
</feature>
<accession>A0A7J8YXX8</accession>
<dbReference type="GO" id="GO:0003724">
    <property type="term" value="F:RNA helicase activity"/>
    <property type="evidence" value="ECO:0007669"/>
    <property type="project" value="UniProtKB-EC"/>
</dbReference>
<dbReference type="GO" id="GO:0005524">
    <property type="term" value="F:ATP binding"/>
    <property type="evidence" value="ECO:0007669"/>
    <property type="project" value="UniProtKB-UniRule"/>
</dbReference>
<dbReference type="PANTHER" id="PTHR24031">
    <property type="entry name" value="RNA HELICASE"/>
    <property type="match status" value="1"/>
</dbReference>
<gene>
    <name evidence="10" type="ORF">Golax_016637</name>
</gene>
<keyword evidence="11" id="KW-1185">Reference proteome</keyword>
<evidence type="ECO:0000256" key="2">
    <source>
        <dbReference type="ARBA" id="ARBA00022801"/>
    </source>
</evidence>
<feature type="non-terminal residue" evidence="10">
    <location>
        <position position="1"/>
    </location>
</feature>
<dbReference type="InterPro" id="IPR011545">
    <property type="entry name" value="DEAD/DEAH_box_helicase_dom"/>
</dbReference>
<dbReference type="PROSITE" id="PS51195">
    <property type="entry name" value="Q_MOTIF"/>
    <property type="match status" value="1"/>
</dbReference>
<evidence type="ECO:0000256" key="6">
    <source>
        <dbReference type="RuleBase" id="RU365068"/>
    </source>
</evidence>
<dbReference type="Proteomes" id="UP000593574">
    <property type="component" value="Unassembled WGS sequence"/>
</dbReference>
<feature type="compositionally biased region" description="Polar residues" evidence="7">
    <location>
        <begin position="1"/>
        <end position="14"/>
    </location>
</feature>
<evidence type="ECO:0000256" key="4">
    <source>
        <dbReference type="ARBA" id="ARBA00022840"/>
    </source>
</evidence>
<evidence type="ECO:0000256" key="7">
    <source>
        <dbReference type="SAM" id="MobiDB-lite"/>
    </source>
</evidence>
<keyword evidence="1 6" id="KW-0547">Nucleotide-binding</keyword>
<dbReference type="EMBL" id="JABEZV010000001">
    <property type="protein sequence ID" value="MBA0704375.1"/>
    <property type="molecule type" value="Genomic_DNA"/>
</dbReference>
<dbReference type="SUPFAM" id="SSF52540">
    <property type="entry name" value="P-loop containing nucleoside triphosphate hydrolases"/>
    <property type="match status" value="1"/>
</dbReference>
<comment type="domain">
    <text evidence="6">The Q motif is unique to and characteristic of the DEAD box family of RNA helicases and controls ATP binding and hydrolysis.</text>
</comment>
<evidence type="ECO:0000259" key="8">
    <source>
        <dbReference type="PROSITE" id="PS51192"/>
    </source>
</evidence>